<accession>A0A4Y2AQP8</accession>
<name>A0A4Y2AQP8_ARAVE</name>
<evidence type="ECO:0000313" key="1">
    <source>
        <dbReference type="EMBL" id="GBL82272.1"/>
    </source>
</evidence>
<evidence type="ECO:0000313" key="2">
    <source>
        <dbReference type="Proteomes" id="UP000499080"/>
    </source>
</evidence>
<organism evidence="1 2">
    <name type="scientific">Araneus ventricosus</name>
    <name type="common">Orbweaver spider</name>
    <name type="synonym">Epeira ventricosa</name>
    <dbReference type="NCBI Taxonomy" id="182803"/>
    <lineage>
        <taxon>Eukaryota</taxon>
        <taxon>Metazoa</taxon>
        <taxon>Ecdysozoa</taxon>
        <taxon>Arthropoda</taxon>
        <taxon>Chelicerata</taxon>
        <taxon>Arachnida</taxon>
        <taxon>Araneae</taxon>
        <taxon>Araneomorphae</taxon>
        <taxon>Entelegynae</taxon>
        <taxon>Araneoidea</taxon>
        <taxon>Araneidae</taxon>
        <taxon>Araneus</taxon>
    </lineage>
</organism>
<dbReference type="AlphaFoldDB" id="A0A4Y2AQP8"/>
<gene>
    <name evidence="1" type="ORF">AVEN_252447_1</name>
</gene>
<sequence length="118" mass="13242">MKEISKLCNDRPAQIINNVKSSIAKDIQPCLSNNDTLRRQINRAKHTDTPVEPNSPSEILDAFDTLKSLMPKDAEPIVKWFEENFLYTEKPGGTVKGMDLLKDALLVFLLKSGPCLKT</sequence>
<reference evidence="1 2" key="1">
    <citation type="journal article" date="2019" name="Sci. Rep.">
        <title>Orb-weaving spider Araneus ventricosus genome elucidates the spidroin gene catalogue.</title>
        <authorList>
            <person name="Kono N."/>
            <person name="Nakamura H."/>
            <person name="Ohtoshi R."/>
            <person name="Moran D.A.P."/>
            <person name="Shinohara A."/>
            <person name="Yoshida Y."/>
            <person name="Fujiwara M."/>
            <person name="Mori M."/>
            <person name="Tomita M."/>
            <person name="Arakawa K."/>
        </authorList>
    </citation>
    <scope>NUCLEOTIDE SEQUENCE [LARGE SCALE GENOMIC DNA]</scope>
</reference>
<dbReference type="EMBL" id="BGPR01000028">
    <property type="protein sequence ID" value="GBL82272.1"/>
    <property type="molecule type" value="Genomic_DNA"/>
</dbReference>
<protein>
    <submittedName>
        <fullName evidence="1">Uncharacterized protein</fullName>
    </submittedName>
</protein>
<dbReference type="OrthoDB" id="2358983at2759"/>
<proteinExistence type="predicted"/>
<keyword evidence="2" id="KW-1185">Reference proteome</keyword>
<dbReference type="Proteomes" id="UP000499080">
    <property type="component" value="Unassembled WGS sequence"/>
</dbReference>
<comment type="caution">
    <text evidence="1">The sequence shown here is derived from an EMBL/GenBank/DDBJ whole genome shotgun (WGS) entry which is preliminary data.</text>
</comment>